<dbReference type="Proteomes" id="UP001172159">
    <property type="component" value="Unassembled WGS sequence"/>
</dbReference>
<protein>
    <submittedName>
        <fullName evidence="3">Uncharacterized protein</fullName>
    </submittedName>
</protein>
<proteinExistence type="predicted"/>
<keyword evidence="1" id="KW-1133">Transmembrane helix</keyword>
<feature type="chain" id="PRO_5041430569" evidence="2">
    <location>
        <begin position="21"/>
        <end position="109"/>
    </location>
</feature>
<evidence type="ECO:0000313" key="4">
    <source>
        <dbReference type="Proteomes" id="UP001172159"/>
    </source>
</evidence>
<keyword evidence="4" id="KW-1185">Reference proteome</keyword>
<evidence type="ECO:0000256" key="2">
    <source>
        <dbReference type="SAM" id="SignalP"/>
    </source>
</evidence>
<sequence length="109" mass="11953">MLLRIFLMFFVSSCAVLVGAFVLLCFQECVQCVQLTHSWHTPVVTLLCVTVTDTITALFIILINIFQLHIMLSLRAVLPPDPSHISSSECGWCCPGVSALRGGSSPLHH</sequence>
<feature type="signal peptide" evidence="2">
    <location>
        <begin position="1"/>
        <end position="20"/>
    </location>
</feature>
<organism evidence="3 4">
    <name type="scientific">Apiosordaria backusii</name>
    <dbReference type="NCBI Taxonomy" id="314023"/>
    <lineage>
        <taxon>Eukaryota</taxon>
        <taxon>Fungi</taxon>
        <taxon>Dikarya</taxon>
        <taxon>Ascomycota</taxon>
        <taxon>Pezizomycotina</taxon>
        <taxon>Sordariomycetes</taxon>
        <taxon>Sordariomycetidae</taxon>
        <taxon>Sordariales</taxon>
        <taxon>Lasiosphaeriaceae</taxon>
        <taxon>Apiosordaria</taxon>
    </lineage>
</organism>
<keyword evidence="1" id="KW-0472">Membrane</keyword>
<keyword evidence="2" id="KW-0732">Signal</keyword>
<dbReference type="EMBL" id="JAUKTV010000006">
    <property type="protein sequence ID" value="KAK0736616.1"/>
    <property type="molecule type" value="Genomic_DNA"/>
</dbReference>
<keyword evidence="1" id="KW-0812">Transmembrane</keyword>
<evidence type="ECO:0000256" key="1">
    <source>
        <dbReference type="SAM" id="Phobius"/>
    </source>
</evidence>
<feature type="transmembrane region" description="Helical" evidence="1">
    <location>
        <begin position="42"/>
        <end position="66"/>
    </location>
</feature>
<comment type="caution">
    <text evidence="3">The sequence shown here is derived from an EMBL/GenBank/DDBJ whole genome shotgun (WGS) entry which is preliminary data.</text>
</comment>
<evidence type="ECO:0000313" key="3">
    <source>
        <dbReference type="EMBL" id="KAK0736616.1"/>
    </source>
</evidence>
<dbReference type="AlphaFoldDB" id="A0AA40BM05"/>
<gene>
    <name evidence="3" type="ORF">B0T21DRAFT_182400</name>
</gene>
<accession>A0AA40BM05</accession>
<reference evidence="3" key="1">
    <citation type="submission" date="2023-06" db="EMBL/GenBank/DDBJ databases">
        <title>Genome-scale phylogeny and comparative genomics of the fungal order Sordariales.</title>
        <authorList>
            <consortium name="Lawrence Berkeley National Laboratory"/>
            <person name="Hensen N."/>
            <person name="Bonometti L."/>
            <person name="Westerberg I."/>
            <person name="Brannstrom I.O."/>
            <person name="Guillou S."/>
            <person name="Cros-Aarteil S."/>
            <person name="Calhoun S."/>
            <person name="Haridas S."/>
            <person name="Kuo A."/>
            <person name="Mondo S."/>
            <person name="Pangilinan J."/>
            <person name="Riley R."/>
            <person name="Labutti K."/>
            <person name="Andreopoulos B."/>
            <person name="Lipzen A."/>
            <person name="Chen C."/>
            <person name="Yanf M."/>
            <person name="Daum C."/>
            <person name="Ng V."/>
            <person name="Clum A."/>
            <person name="Steindorff A."/>
            <person name="Ohm R."/>
            <person name="Martin F."/>
            <person name="Silar P."/>
            <person name="Natvig D."/>
            <person name="Lalanne C."/>
            <person name="Gautier V."/>
            <person name="Ament-Velasquez S.L."/>
            <person name="Kruys A."/>
            <person name="Hutchinson M.I."/>
            <person name="Powell A.J."/>
            <person name="Barry K."/>
            <person name="Miller A.N."/>
            <person name="Grigoriev I.V."/>
            <person name="Debuchy R."/>
            <person name="Gladieux P."/>
            <person name="Thoren M.H."/>
            <person name="Johannesson H."/>
        </authorList>
    </citation>
    <scope>NUCLEOTIDE SEQUENCE</scope>
    <source>
        <strain evidence="3">CBS 540.89</strain>
    </source>
</reference>
<name>A0AA40BM05_9PEZI</name>